<dbReference type="InterPro" id="IPR008969">
    <property type="entry name" value="CarboxyPept-like_regulatory"/>
</dbReference>
<dbReference type="RefSeq" id="WP_198466266.1">
    <property type="nucleotide sequence ID" value="NZ_JAEFDC010000003.1"/>
</dbReference>
<dbReference type="SUPFAM" id="SSF49464">
    <property type="entry name" value="Carboxypeptidase regulatory domain-like"/>
    <property type="match status" value="1"/>
</dbReference>
<proteinExistence type="predicted"/>
<evidence type="ECO:0000313" key="2">
    <source>
        <dbReference type="EMBL" id="MBI1646430.1"/>
    </source>
</evidence>
<evidence type="ECO:0000256" key="1">
    <source>
        <dbReference type="SAM" id="SignalP"/>
    </source>
</evidence>
<keyword evidence="1" id="KW-0732">Signal</keyword>
<sequence length="185" mass="21766">MTRITIFLFFFTLSTMAQITITGKVTDYQGKPLANITVNTDVITYTNKGHYAANEVKTDANGMYKIQAKQWDTIHFGGVMDCYVVFKDTPHQVYNHTMDRTYRNSNICIEYAYACGILFIRNDKIVEEKDREAFKKELRSGQFYKYSVMEKQELFEQYGYLSQYGLVAYTKDYYNQHKKNKSKKK</sequence>
<dbReference type="Gene3D" id="2.60.40.10">
    <property type="entry name" value="Immunoglobulins"/>
    <property type="match status" value="1"/>
</dbReference>
<evidence type="ECO:0000313" key="3">
    <source>
        <dbReference type="Proteomes" id="UP000641139"/>
    </source>
</evidence>
<feature type="chain" id="PRO_5045951906" evidence="1">
    <location>
        <begin position="18"/>
        <end position="185"/>
    </location>
</feature>
<gene>
    <name evidence="2" type="ORF">I7X30_05075</name>
</gene>
<accession>A0ABS0SKY1</accession>
<comment type="caution">
    <text evidence="2">The sequence shown here is derived from an EMBL/GenBank/DDBJ whole genome shotgun (WGS) entry which is preliminary data.</text>
</comment>
<dbReference type="Proteomes" id="UP000641139">
    <property type="component" value="Unassembled WGS sequence"/>
</dbReference>
<reference evidence="2 3" key="1">
    <citation type="journal article" date="2021" name="Int. J. Syst. Evol. Microbiol.">
        <title>Capnocytophaga periodontitidis sp. nov., isolated from subgingival plaque of periodontitis patient.</title>
        <authorList>
            <person name="Zhang Y."/>
            <person name="Qiao D."/>
            <person name="Shi W."/>
            <person name="Wu D."/>
            <person name="Cai M."/>
        </authorList>
    </citation>
    <scope>NUCLEOTIDE SEQUENCE [LARGE SCALE GENOMIC DNA]</scope>
    <source>
        <strain evidence="2 3">051621</strain>
    </source>
</reference>
<feature type="signal peptide" evidence="1">
    <location>
        <begin position="1"/>
        <end position="17"/>
    </location>
</feature>
<dbReference type="EMBL" id="JAEFDC010000003">
    <property type="protein sequence ID" value="MBI1646430.1"/>
    <property type="molecule type" value="Genomic_DNA"/>
</dbReference>
<name>A0ABS0SKY1_9FLAO</name>
<keyword evidence="3" id="KW-1185">Reference proteome</keyword>
<dbReference type="InterPro" id="IPR013783">
    <property type="entry name" value="Ig-like_fold"/>
</dbReference>
<organism evidence="2 3">
    <name type="scientific">Capnocytophaga periodontitidis</name>
    <dbReference type="NCBI Taxonomy" id="2795027"/>
    <lineage>
        <taxon>Bacteria</taxon>
        <taxon>Pseudomonadati</taxon>
        <taxon>Bacteroidota</taxon>
        <taxon>Flavobacteriia</taxon>
        <taxon>Flavobacteriales</taxon>
        <taxon>Flavobacteriaceae</taxon>
        <taxon>Capnocytophaga</taxon>
    </lineage>
</organism>
<protein>
    <submittedName>
        <fullName evidence="2">Ig-like domain-containing protein</fullName>
    </submittedName>
</protein>